<accession>A0A2I0KF36</accession>
<protein>
    <submittedName>
        <fullName evidence="1">Uncharacterized protein</fullName>
    </submittedName>
</protein>
<comment type="caution">
    <text evidence="1">The sequence shown here is derived from an EMBL/GenBank/DDBJ whole genome shotgun (WGS) entry which is preliminary data.</text>
</comment>
<dbReference type="PANTHER" id="PTHR31009">
    <property type="entry name" value="S-ADENOSYL-L-METHIONINE:CARBOXYL METHYLTRANSFERASE FAMILY PROTEIN"/>
    <property type="match status" value="1"/>
</dbReference>
<gene>
    <name evidence="1" type="ORF">CRG98_012452</name>
</gene>
<keyword evidence="2" id="KW-1185">Reference proteome</keyword>
<sequence>MRETTKIKEGDVALGLKRAKKALGHLPRGVAERPPWLSRAGTISLDSILTSSRHGNMIGLVKWYDFLREVPVTADQVDSFNLPLYSPSPEEMTELINQNGSFDIEIIELTNLSPSTKGPINIPEWVKHVRAALEGMLTPHFAPGIVDELFSRLAQKLLDSSEELESELP</sequence>
<evidence type="ECO:0000313" key="1">
    <source>
        <dbReference type="EMBL" id="PKI67124.1"/>
    </source>
</evidence>
<reference evidence="1 2" key="1">
    <citation type="submission" date="2017-11" db="EMBL/GenBank/DDBJ databases">
        <title>De-novo sequencing of pomegranate (Punica granatum L.) genome.</title>
        <authorList>
            <person name="Akparov Z."/>
            <person name="Amiraslanov A."/>
            <person name="Hajiyeva S."/>
            <person name="Abbasov M."/>
            <person name="Kaur K."/>
            <person name="Hamwieh A."/>
            <person name="Solovyev V."/>
            <person name="Salamov A."/>
            <person name="Braich B."/>
            <person name="Kosarev P."/>
            <person name="Mahmoud A."/>
            <person name="Hajiyev E."/>
            <person name="Babayeva S."/>
            <person name="Izzatullayeva V."/>
            <person name="Mammadov A."/>
            <person name="Mammadov A."/>
            <person name="Sharifova S."/>
            <person name="Ojaghi J."/>
            <person name="Eynullazada K."/>
            <person name="Bayramov B."/>
            <person name="Abdulazimova A."/>
            <person name="Shahmuradov I."/>
        </authorList>
    </citation>
    <scope>NUCLEOTIDE SEQUENCE [LARGE SCALE GENOMIC DNA]</scope>
    <source>
        <strain evidence="2">cv. AG2017</strain>
        <tissue evidence="1">Leaf</tissue>
    </source>
</reference>
<dbReference type="Proteomes" id="UP000233551">
    <property type="component" value="Unassembled WGS sequence"/>
</dbReference>
<dbReference type="Pfam" id="PF03492">
    <property type="entry name" value="Methyltransf_7"/>
    <property type="match status" value="1"/>
</dbReference>
<evidence type="ECO:0000313" key="2">
    <source>
        <dbReference type="Proteomes" id="UP000233551"/>
    </source>
</evidence>
<dbReference type="GO" id="GO:0008168">
    <property type="term" value="F:methyltransferase activity"/>
    <property type="evidence" value="ECO:0007669"/>
    <property type="project" value="InterPro"/>
</dbReference>
<dbReference type="EMBL" id="PGOL01000637">
    <property type="protein sequence ID" value="PKI67124.1"/>
    <property type="molecule type" value="Genomic_DNA"/>
</dbReference>
<dbReference type="InterPro" id="IPR005299">
    <property type="entry name" value="MeTrfase_7"/>
</dbReference>
<dbReference type="AlphaFoldDB" id="A0A2I0KF36"/>
<name>A0A2I0KF36_PUNGR</name>
<proteinExistence type="predicted"/>
<dbReference type="SUPFAM" id="SSF53335">
    <property type="entry name" value="S-adenosyl-L-methionine-dependent methyltransferases"/>
    <property type="match status" value="1"/>
</dbReference>
<dbReference type="STRING" id="22663.A0A2I0KF36"/>
<dbReference type="InterPro" id="IPR029063">
    <property type="entry name" value="SAM-dependent_MTases_sf"/>
</dbReference>
<dbReference type="Gene3D" id="3.40.50.150">
    <property type="entry name" value="Vaccinia Virus protein VP39"/>
    <property type="match status" value="1"/>
</dbReference>
<organism evidence="1 2">
    <name type="scientific">Punica granatum</name>
    <name type="common">Pomegranate</name>
    <dbReference type="NCBI Taxonomy" id="22663"/>
    <lineage>
        <taxon>Eukaryota</taxon>
        <taxon>Viridiplantae</taxon>
        <taxon>Streptophyta</taxon>
        <taxon>Embryophyta</taxon>
        <taxon>Tracheophyta</taxon>
        <taxon>Spermatophyta</taxon>
        <taxon>Magnoliopsida</taxon>
        <taxon>eudicotyledons</taxon>
        <taxon>Gunneridae</taxon>
        <taxon>Pentapetalae</taxon>
        <taxon>rosids</taxon>
        <taxon>malvids</taxon>
        <taxon>Myrtales</taxon>
        <taxon>Lythraceae</taxon>
        <taxon>Punica</taxon>
    </lineage>
</organism>